<feature type="transmembrane region" description="Helical" evidence="5">
    <location>
        <begin position="183"/>
        <end position="205"/>
    </location>
</feature>
<sequence>MNQYASLGAEREPLLSLDEPVTPEAVATSSYPDCPNQTTFIHSPASALPLALISALALAATAATQIYVYAALLCHDPSHCDDSERRKFAASVAIATTIANALAPFTLSSFEALVRRNSRISLALWLSVRSMSVGALVLGAFARHVGIVMSSQVFEGLASDNILHFNLNAIYAREVDNNKTARLIGTSSALYMIGISISPSISSVLHRFTDSFLVAYALFACALLYIFLFTEIPPQTSATIRVGVIHGPRDEVNESRRASFLATIAFPIAPFSFLLQDFHSVSIGLVLFLYTVAQSYTFSAIMVHTSTEFGFSSRENGFLLTLVHAVASLYLFCVLFVAPRVARFNCASPSEPGDPRLKPTNAILALTSLTIQACALLCFGFIRQTWQVYLFSALLALGLAFPSFLKSDFSSRFDVAERPRALAALAAMELSAGFVSPITLGGIQALWPGNFYLFLGIRTRLFWLVVYCLVKSLSGVHSSKRLLSSKNFQSYNASVFT</sequence>
<keyword evidence="3 5" id="KW-1133">Transmembrane helix</keyword>
<feature type="transmembrane region" description="Helical" evidence="5">
    <location>
        <begin position="318"/>
        <end position="341"/>
    </location>
</feature>
<feature type="transmembrane region" description="Helical" evidence="5">
    <location>
        <begin position="88"/>
        <end position="110"/>
    </location>
</feature>
<evidence type="ECO:0000313" key="7">
    <source>
        <dbReference type="Proteomes" id="UP001148614"/>
    </source>
</evidence>
<dbReference type="Proteomes" id="UP001148614">
    <property type="component" value="Unassembled WGS sequence"/>
</dbReference>
<dbReference type="EMBL" id="JANPWZ010001842">
    <property type="protein sequence ID" value="KAJ3562854.1"/>
    <property type="molecule type" value="Genomic_DNA"/>
</dbReference>
<comment type="subcellular location">
    <subcellularLocation>
        <location evidence="1">Membrane</location>
        <topology evidence="1">Multi-pass membrane protein</topology>
    </subcellularLocation>
</comment>
<feature type="transmembrane region" description="Helical" evidence="5">
    <location>
        <begin position="47"/>
        <end position="68"/>
    </location>
</feature>
<evidence type="ECO:0000256" key="5">
    <source>
        <dbReference type="SAM" id="Phobius"/>
    </source>
</evidence>
<name>A0A9W8TJG5_9PEZI</name>
<dbReference type="Gene3D" id="1.20.1250.20">
    <property type="entry name" value="MFS general substrate transporter like domains"/>
    <property type="match status" value="1"/>
</dbReference>
<proteinExistence type="predicted"/>
<feature type="transmembrane region" description="Helical" evidence="5">
    <location>
        <begin position="362"/>
        <end position="382"/>
    </location>
</feature>
<feature type="transmembrane region" description="Helical" evidence="5">
    <location>
        <begin position="212"/>
        <end position="230"/>
    </location>
</feature>
<keyword evidence="4 5" id="KW-0472">Membrane</keyword>
<evidence type="ECO:0000313" key="6">
    <source>
        <dbReference type="EMBL" id="KAJ3562854.1"/>
    </source>
</evidence>
<accession>A0A9W8TJG5</accession>
<dbReference type="PANTHER" id="PTHR23507:SF1">
    <property type="entry name" value="FI18259P1-RELATED"/>
    <property type="match status" value="1"/>
</dbReference>
<keyword evidence="7" id="KW-1185">Reference proteome</keyword>
<evidence type="ECO:0000256" key="3">
    <source>
        <dbReference type="ARBA" id="ARBA00022989"/>
    </source>
</evidence>
<reference evidence="6" key="1">
    <citation type="submission" date="2022-07" db="EMBL/GenBank/DDBJ databases">
        <title>Genome Sequence of Xylaria arbuscula.</title>
        <authorList>
            <person name="Buettner E."/>
        </authorList>
    </citation>
    <scope>NUCLEOTIDE SEQUENCE</scope>
    <source>
        <strain evidence="6">VT107</strain>
    </source>
</reference>
<dbReference type="GO" id="GO:0016020">
    <property type="term" value="C:membrane"/>
    <property type="evidence" value="ECO:0007669"/>
    <property type="project" value="UniProtKB-SubCell"/>
</dbReference>
<feature type="transmembrane region" description="Helical" evidence="5">
    <location>
        <begin position="122"/>
        <end position="142"/>
    </location>
</feature>
<feature type="transmembrane region" description="Helical" evidence="5">
    <location>
        <begin position="287"/>
        <end position="306"/>
    </location>
</feature>
<protein>
    <submittedName>
        <fullName evidence="6">Uncharacterized protein</fullName>
    </submittedName>
</protein>
<feature type="transmembrane region" description="Helical" evidence="5">
    <location>
        <begin position="421"/>
        <end position="445"/>
    </location>
</feature>
<dbReference type="SUPFAM" id="SSF103473">
    <property type="entry name" value="MFS general substrate transporter"/>
    <property type="match status" value="1"/>
</dbReference>
<keyword evidence="2 5" id="KW-0812">Transmembrane</keyword>
<dbReference type="AlphaFoldDB" id="A0A9W8TJG5"/>
<feature type="transmembrane region" description="Helical" evidence="5">
    <location>
        <begin position="388"/>
        <end position="409"/>
    </location>
</feature>
<dbReference type="InterPro" id="IPR036259">
    <property type="entry name" value="MFS_trans_sf"/>
</dbReference>
<gene>
    <name evidence="6" type="ORF">NPX13_g8405</name>
</gene>
<evidence type="ECO:0000256" key="1">
    <source>
        <dbReference type="ARBA" id="ARBA00004141"/>
    </source>
</evidence>
<dbReference type="GO" id="GO:0022857">
    <property type="term" value="F:transmembrane transporter activity"/>
    <property type="evidence" value="ECO:0007669"/>
    <property type="project" value="TreeGrafter"/>
</dbReference>
<comment type="caution">
    <text evidence="6">The sequence shown here is derived from an EMBL/GenBank/DDBJ whole genome shotgun (WGS) entry which is preliminary data.</text>
</comment>
<dbReference type="PANTHER" id="PTHR23507">
    <property type="entry name" value="ZGC:174356"/>
    <property type="match status" value="1"/>
</dbReference>
<organism evidence="6 7">
    <name type="scientific">Xylaria arbuscula</name>
    <dbReference type="NCBI Taxonomy" id="114810"/>
    <lineage>
        <taxon>Eukaryota</taxon>
        <taxon>Fungi</taxon>
        <taxon>Dikarya</taxon>
        <taxon>Ascomycota</taxon>
        <taxon>Pezizomycotina</taxon>
        <taxon>Sordariomycetes</taxon>
        <taxon>Xylariomycetidae</taxon>
        <taxon>Xylariales</taxon>
        <taxon>Xylariaceae</taxon>
        <taxon>Xylaria</taxon>
    </lineage>
</organism>
<evidence type="ECO:0000256" key="4">
    <source>
        <dbReference type="ARBA" id="ARBA00023136"/>
    </source>
</evidence>
<evidence type="ECO:0000256" key="2">
    <source>
        <dbReference type="ARBA" id="ARBA00022692"/>
    </source>
</evidence>